<dbReference type="Pfam" id="PF00084">
    <property type="entry name" value="Sushi"/>
    <property type="match status" value="1"/>
</dbReference>
<feature type="domain" description="AMOP" evidence="8">
    <location>
        <begin position="518"/>
        <end position="666"/>
    </location>
</feature>
<dbReference type="Pfam" id="PF01833">
    <property type="entry name" value="TIG"/>
    <property type="match status" value="1"/>
</dbReference>
<evidence type="ECO:0000259" key="11">
    <source>
        <dbReference type="PROSITE" id="PS51233"/>
    </source>
</evidence>
<keyword evidence="5 6" id="KW-1015">Disulfide bond</keyword>
<evidence type="ECO:0000256" key="7">
    <source>
        <dbReference type="SAM" id="SignalP"/>
    </source>
</evidence>
<feature type="domain" description="VWFD" evidence="11">
    <location>
        <begin position="679"/>
        <end position="875"/>
    </location>
</feature>
<dbReference type="Pfam" id="PF23263">
    <property type="entry name" value="C8-3_MUC4"/>
    <property type="match status" value="1"/>
</dbReference>
<evidence type="ECO:0000256" key="6">
    <source>
        <dbReference type="PROSITE-ProRule" id="PRU00302"/>
    </source>
</evidence>
<comment type="caution">
    <text evidence="6">Lacks conserved residue(s) required for the propagation of feature annotation.</text>
</comment>
<evidence type="ECO:0000313" key="12">
    <source>
        <dbReference type="Proteomes" id="UP000085678"/>
    </source>
</evidence>
<dbReference type="InParanoid" id="A0A1S3JFT2"/>
<organism evidence="12 13">
    <name type="scientific">Lingula anatina</name>
    <name type="common">Brachiopod</name>
    <name type="synonym">Lingula unguis</name>
    <dbReference type="NCBI Taxonomy" id="7574"/>
    <lineage>
        <taxon>Eukaryota</taxon>
        <taxon>Metazoa</taxon>
        <taxon>Spiralia</taxon>
        <taxon>Lophotrochozoa</taxon>
        <taxon>Brachiopoda</taxon>
        <taxon>Linguliformea</taxon>
        <taxon>Lingulata</taxon>
        <taxon>Lingulida</taxon>
        <taxon>Linguloidea</taxon>
        <taxon>Lingulidae</taxon>
        <taxon>Lingula</taxon>
    </lineage>
</organism>
<dbReference type="InterPro" id="IPR003886">
    <property type="entry name" value="NIDO_dom"/>
</dbReference>
<dbReference type="PANTHER" id="PTHR13802:SF59">
    <property type="entry name" value="SUSHI DOMAIN-CONTAINING PROTEIN 2"/>
    <property type="match status" value="1"/>
</dbReference>
<evidence type="ECO:0000313" key="13">
    <source>
        <dbReference type="RefSeq" id="XP_013409260.1"/>
    </source>
</evidence>
<dbReference type="CDD" id="cd00033">
    <property type="entry name" value="CCP"/>
    <property type="match status" value="1"/>
</dbReference>
<dbReference type="GeneID" id="106172882"/>
<evidence type="ECO:0000256" key="3">
    <source>
        <dbReference type="ARBA" id="ARBA00022989"/>
    </source>
</evidence>
<dbReference type="SUPFAM" id="SSF81296">
    <property type="entry name" value="E set domains"/>
    <property type="match status" value="1"/>
</dbReference>
<dbReference type="InterPro" id="IPR014756">
    <property type="entry name" value="Ig_E-set"/>
</dbReference>
<evidence type="ECO:0000259" key="9">
    <source>
        <dbReference type="PROSITE" id="PS50923"/>
    </source>
</evidence>
<feature type="domain" description="Sushi" evidence="9">
    <location>
        <begin position="955"/>
        <end position="1012"/>
    </location>
</feature>
<dbReference type="PANTHER" id="PTHR13802">
    <property type="entry name" value="MUCIN 4-RELATED"/>
    <property type="match status" value="1"/>
</dbReference>
<sequence length="1038" mass="114294">MDFGACLLCFFISSGFWQMSWAAGVLYPHGTAEGDAVAPKNDDGSTGMIHISVEFPYFDSLHTSLYVDTNGAISFLREVSQYTPDAFPLGNNWRLITPFWADVDTRYNHGGVYYRQTTDATILARANGDVRGAFLSQGRFEATWAFVCTWANVTYYRRNEDAAATSNTNTFQAVLVTDEMHSFVIFNYDVITWTTGSASGGSSGTGGTPAQAGFNAGDGKRYFSVPGSRTAAIIDVENTTNVGVPGRWVFQVDNAEVTAAGDCSSSSRGGLVVSPIQGLIYGGTEVFMSGPCFNETDDLVCKFGGQAVPGYYVSELRAKCFAPPLFNKQRVSFQLSTDAGKSFRYRAFFIPTYHYDVEYDVVRANRAAWDNGGPYVIRWEVEKLNTSLVDIDLLAISNDDNGQVELHWIPVTRGMANSGTARLGELIQVAPLAALSGAIRASSAGSAVEEKNTSPVLWSDLHTLEWYAHAYITAVLLGQTKNAEHTSFIDDVIPDLRDRLRSTPKNWESIISALKVYRKDIAGSVCRSWFAKDRDVPLPGDLPPCPCTLQQALRDRGRYGPDPTCYQGSSYAYNCELNPGAEHCVISSGCSQSGGATQCCYDGKGRLLNVADWEIGGGTLDRAHMTCSHPHQVPYVSHFVNDVAPQHFCCLWSESQDLCRSTYFRRRPSRDCKGYVPPRIVGAFGDLHMVTLDGTFYTFNRLGEYVIMQTKDKRFVIQGRTQQIPTSRAGIMTRATALTSLAVTSGDGHVIEVNTTARRPIDVLVDSKRVEYNDLALGFMTGVSFHTQNTTALGISLQQFGVYLEIQSAAGFLNLKLFLPATFKGETQGLVGTWNDDPDDDFMARSGTVVPSNATTRNIHVNFGETWRTEENTSIFTYYNGTSHADYQDLNFEPLYEIPFDFQSNETRQRATQVCGTIQQCLFDFLMTEREDVAIATREFVLGIEKAVNDTKPIVTCGYLATPLNGTKHFTGYFAGNEVTFRCNEGHTLAGSSVRRCLIGGEWDGHKTQCRASGTTRLSYGGFLLLVLSLVVTKDMVL</sequence>
<keyword evidence="7" id="KW-0732">Signal</keyword>
<dbReference type="SMART" id="SM00723">
    <property type="entry name" value="AMOP"/>
    <property type="match status" value="1"/>
</dbReference>
<dbReference type="InterPro" id="IPR005533">
    <property type="entry name" value="AMOP_dom"/>
</dbReference>
<evidence type="ECO:0000256" key="2">
    <source>
        <dbReference type="ARBA" id="ARBA00022692"/>
    </source>
</evidence>
<dbReference type="Proteomes" id="UP000085678">
    <property type="component" value="Unplaced"/>
</dbReference>
<dbReference type="SMART" id="SM00539">
    <property type="entry name" value="NIDO"/>
    <property type="match status" value="1"/>
</dbReference>
<dbReference type="Pfam" id="PF06119">
    <property type="entry name" value="NIDO"/>
    <property type="match status" value="1"/>
</dbReference>
<dbReference type="SMART" id="SM00032">
    <property type="entry name" value="CCP"/>
    <property type="match status" value="1"/>
</dbReference>
<gene>
    <name evidence="13" type="primary">LOC106172882</name>
</gene>
<dbReference type="InterPro" id="IPR002909">
    <property type="entry name" value="IPT_dom"/>
</dbReference>
<dbReference type="PROSITE" id="PS51220">
    <property type="entry name" value="NIDO"/>
    <property type="match status" value="1"/>
</dbReference>
<keyword evidence="4" id="KW-0472">Membrane</keyword>
<dbReference type="InterPro" id="IPR051495">
    <property type="entry name" value="Epithelial_Barrier/Signaling"/>
</dbReference>
<feature type="disulfide bond" evidence="6">
    <location>
        <begin position="983"/>
        <end position="1010"/>
    </location>
</feature>
<accession>A0A1S3JFT2</accession>
<feature type="chain" id="PRO_5010233703" evidence="7">
    <location>
        <begin position="23"/>
        <end position="1038"/>
    </location>
</feature>
<dbReference type="PROSITE" id="PS51233">
    <property type="entry name" value="VWFD"/>
    <property type="match status" value="1"/>
</dbReference>
<dbReference type="InterPro" id="IPR001846">
    <property type="entry name" value="VWF_type-D"/>
</dbReference>
<dbReference type="PROSITE" id="PS50856">
    <property type="entry name" value="AMOP"/>
    <property type="match status" value="1"/>
</dbReference>
<evidence type="ECO:0000259" key="8">
    <source>
        <dbReference type="PROSITE" id="PS50856"/>
    </source>
</evidence>
<dbReference type="SMART" id="SM00216">
    <property type="entry name" value="VWD"/>
    <property type="match status" value="1"/>
</dbReference>
<dbReference type="SUPFAM" id="SSF57535">
    <property type="entry name" value="Complement control module/SCR domain"/>
    <property type="match status" value="1"/>
</dbReference>
<keyword evidence="6" id="KW-0768">Sushi</keyword>
<name>A0A1S3JFT2_LINAN</name>
<dbReference type="InterPro" id="IPR056619">
    <property type="entry name" value="C8-3_MUC4"/>
</dbReference>
<dbReference type="InterPro" id="IPR035976">
    <property type="entry name" value="Sushi/SCR/CCP_sf"/>
</dbReference>
<comment type="subcellular location">
    <subcellularLocation>
        <location evidence="1">Membrane</location>
    </subcellularLocation>
</comment>
<evidence type="ECO:0000256" key="1">
    <source>
        <dbReference type="ARBA" id="ARBA00004370"/>
    </source>
</evidence>
<dbReference type="Pfam" id="PF00094">
    <property type="entry name" value="VWD"/>
    <property type="match status" value="1"/>
</dbReference>
<dbReference type="Gene3D" id="2.60.40.10">
    <property type="entry name" value="Immunoglobulins"/>
    <property type="match status" value="1"/>
</dbReference>
<feature type="domain" description="NIDO" evidence="10">
    <location>
        <begin position="98"/>
        <end position="255"/>
    </location>
</feature>
<dbReference type="PROSITE" id="PS50923">
    <property type="entry name" value="SUSHI"/>
    <property type="match status" value="1"/>
</dbReference>
<dbReference type="InterPro" id="IPR000436">
    <property type="entry name" value="Sushi_SCR_CCP_dom"/>
</dbReference>
<dbReference type="Gene3D" id="2.10.70.10">
    <property type="entry name" value="Complement Module, domain 1"/>
    <property type="match status" value="1"/>
</dbReference>
<keyword evidence="3" id="KW-1133">Transmembrane helix</keyword>
<reference evidence="13" key="1">
    <citation type="submission" date="2025-08" db="UniProtKB">
        <authorList>
            <consortium name="RefSeq"/>
        </authorList>
    </citation>
    <scope>IDENTIFICATION</scope>
    <source>
        <tissue evidence="13">Gonads</tissue>
    </source>
</reference>
<keyword evidence="12" id="KW-1185">Reference proteome</keyword>
<dbReference type="RefSeq" id="XP_013409260.1">
    <property type="nucleotide sequence ID" value="XM_013553806.1"/>
</dbReference>
<dbReference type="OrthoDB" id="6236007at2759"/>
<feature type="signal peptide" evidence="7">
    <location>
        <begin position="1"/>
        <end position="22"/>
    </location>
</feature>
<dbReference type="GO" id="GO:0007160">
    <property type="term" value="P:cell-matrix adhesion"/>
    <property type="evidence" value="ECO:0007669"/>
    <property type="project" value="InterPro"/>
</dbReference>
<proteinExistence type="predicted"/>
<evidence type="ECO:0000256" key="5">
    <source>
        <dbReference type="ARBA" id="ARBA00023157"/>
    </source>
</evidence>
<protein>
    <submittedName>
        <fullName evidence="13">Protein mesh-like isoform X2</fullName>
    </submittedName>
</protein>
<dbReference type="GO" id="GO:0016020">
    <property type="term" value="C:membrane"/>
    <property type="evidence" value="ECO:0007669"/>
    <property type="project" value="UniProtKB-SubCell"/>
</dbReference>
<evidence type="ECO:0000259" key="10">
    <source>
        <dbReference type="PROSITE" id="PS51220"/>
    </source>
</evidence>
<dbReference type="InterPro" id="IPR013783">
    <property type="entry name" value="Ig-like_fold"/>
</dbReference>
<dbReference type="Pfam" id="PF03782">
    <property type="entry name" value="AMOP"/>
    <property type="match status" value="1"/>
</dbReference>
<evidence type="ECO:0000256" key="4">
    <source>
        <dbReference type="ARBA" id="ARBA00023136"/>
    </source>
</evidence>
<dbReference type="AlphaFoldDB" id="A0A1S3JFT2"/>
<keyword evidence="2" id="KW-0812">Transmembrane</keyword>